<keyword evidence="4" id="KW-1185">Reference proteome</keyword>
<keyword evidence="1" id="KW-1133">Transmembrane helix</keyword>
<dbReference type="Pfam" id="PF03407">
    <property type="entry name" value="Nucleotid_trans"/>
    <property type="match status" value="1"/>
</dbReference>
<organism evidence="3 4">
    <name type="scientific">Ditylenchus destructor</name>
    <dbReference type="NCBI Taxonomy" id="166010"/>
    <lineage>
        <taxon>Eukaryota</taxon>
        <taxon>Metazoa</taxon>
        <taxon>Ecdysozoa</taxon>
        <taxon>Nematoda</taxon>
        <taxon>Chromadorea</taxon>
        <taxon>Rhabditida</taxon>
        <taxon>Tylenchina</taxon>
        <taxon>Tylenchomorpha</taxon>
        <taxon>Sphaerularioidea</taxon>
        <taxon>Anguinidae</taxon>
        <taxon>Anguininae</taxon>
        <taxon>Ditylenchus</taxon>
    </lineage>
</organism>
<evidence type="ECO:0000313" key="3">
    <source>
        <dbReference type="EMBL" id="KAI1700114.1"/>
    </source>
</evidence>
<keyword evidence="3" id="KW-0808">Transferase</keyword>
<dbReference type="Proteomes" id="UP001201812">
    <property type="component" value="Unassembled WGS sequence"/>
</dbReference>
<sequence>MESGNIPKKKADQLLPETSKLKSVRNTKFFKLSTWNVVGVIFLALVGRKFWMGHNAMKYVQECSSEVTLEKMMESTYLRRTIQALPSNKPSLVLILNQYALNMTLNWLCNTKHMPGVHSSLLIVTMDAVADRQLEEIWPNVNRLNWNMPCLSDGFNYGDGRYQLFYVFRGNLAQALIEHGKPFWMIQQDTYWYKNLLNLDVNAESKNINADIVFDRAAESDASKLIAGGYFLVRPTEGSKRFFTALVNYIQDWYVPDNAYMTSLCADSALEVKCGFVPFSALTNWIWFFQPNRRAGSDKVPMLVQFDGDTKLGGKLAKIRDLGFNFSDDNGKCFTDAIGDAAKIVELLVEQKHNSTSDASNGTEWKISRSYSQWQFGMYQAIIDQLYKFRITELFLNKIVYPFAYYFMITL</sequence>
<dbReference type="EMBL" id="JAKKPZ010000156">
    <property type="protein sequence ID" value="KAI1700114.1"/>
    <property type="molecule type" value="Genomic_DNA"/>
</dbReference>
<dbReference type="InterPro" id="IPR005069">
    <property type="entry name" value="Nucl-diP-sugar_transferase"/>
</dbReference>
<reference evidence="3" key="1">
    <citation type="submission" date="2022-01" db="EMBL/GenBank/DDBJ databases">
        <title>Genome Sequence Resource for Two Populations of Ditylenchus destructor, the Migratory Endoparasitic Phytonematode.</title>
        <authorList>
            <person name="Zhang H."/>
            <person name="Lin R."/>
            <person name="Xie B."/>
        </authorList>
    </citation>
    <scope>NUCLEOTIDE SEQUENCE</scope>
    <source>
        <strain evidence="3">BazhouSP</strain>
    </source>
</reference>
<evidence type="ECO:0000259" key="2">
    <source>
        <dbReference type="Pfam" id="PF03407"/>
    </source>
</evidence>
<feature type="transmembrane region" description="Helical" evidence="1">
    <location>
        <begin position="29"/>
        <end position="51"/>
    </location>
</feature>
<feature type="domain" description="Nucleotide-diphospho-sugar transferase" evidence="2">
    <location>
        <begin position="117"/>
        <end position="317"/>
    </location>
</feature>
<comment type="caution">
    <text evidence="3">The sequence shown here is derived from an EMBL/GenBank/DDBJ whole genome shotgun (WGS) entry which is preliminary data.</text>
</comment>
<protein>
    <submittedName>
        <fullName evidence="3">Nucleotide-diphospho-sugar transferase domain-containing protein</fullName>
    </submittedName>
</protein>
<dbReference type="PANTHER" id="PTHR31967:SF9">
    <property type="entry name" value="NUCLEOTIDE-DIPHOSPHO-SUGAR TRANSFERASE DOMAIN-CONTAINING PROTEIN"/>
    <property type="match status" value="1"/>
</dbReference>
<accession>A0AAD4QZH6</accession>
<dbReference type="AlphaFoldDB" id="A0AAD4QZH6"/>
<keyword evidence="1" id="KW-0472">Membrane</keyword>
<evidence type="ECO:0000313" key="4">
    <source>
        <dbReference type="Proteomes" id="UP001201812"/>
    </source>
</evidence>
<dbReference type="GO" id="GO:0016740">
    <property type="term" value="F:transferase activity"/>
    <property type="evidence" value="ECO:0007669"/>
    <property type="project" value="UniProtKB-KW"/>
</dbReference>
<evidence type="ECO:0000256" key="1">
    <source>
        <dbReference type="SAM" id="Phobius"/>
    </source>
</evidence>
<proteinExistence type="predicted"/>
<dbReference type="PANTHER" id="PTHR31967">
    <property type="entry name" value="GROUNDHOG (HEDGEHOG-LIKE FAMILY)-RELATED"/>
    <property type="match status" value="1"/>
</dbReference>
<name>A0AAD4QZH6_9BILA</name>
<gene>
    <name evidence="3" type="ORF">DdX_16925</name>
</gene>
<keyword evidence="1" id="KW-0812">Transmembrane</keyword>